<gene>
    <name evidence="4" type="ORF">GIS00_12740</name>
</gene>
<proteinExistence type="inferred from homology"/>
<dbReference type="EMBL" id="WLYK01000005">
    <property type="protein sequence ID" value="MTD14808.1"/>
    <property type="molecule type" value="Genomic_DNA"/>
</dbReference>
<evidence type="ECO:0000256" key="2">
    <source>
        <dbReference type="SAM" id="MobiDB-lite"/>
    </source>
</evidence>
<dbReference type="Gene3D" id="3.30.530.20">
    <property type="match status" value="1"/>
</dbReference>
<dbReference type="RefSeq" id="WP_154768824.1">
    <property type="nucleotide sequence ID" value="NZ_WLYK01000005.1"/>
</dbReference>
<comment type="caution">
    <text evidence="4">The sequence shown here is derived from an EMBL/GenBank/DDBJ whole genome shotgun (WGS) entry which is preliminary data.</text>
</comment>
<dbReference type="SUPFAM" id="SSF55961">
    <property type="entry name" value="Bet v1-like"/>
    <property type="match status" value="1"/>
</dbReference>
<accession>A0A7K1FL21</accession>
<sequence length="176" mass="18954">MTSSTSTHNTERHSAPHHSGKATVSLPSDTQILITRHFDAPRALLWRAWTTPELVKKWWAGQRGQVTSAEIDLRVGGSYRYVLVANEGFEVGFHGEFSEIVDGEKIVKTEIFEGAPDGVAVNTDTFADAGGGTQLSVLVDCPDQQTRDMIVASGMEDGMQESYDALETVAGGLAAS</sequence>
<keyword evidence="5" id="KW-1185">Reference proteome</keyword>
<dbReference type="CDD" id="cd07826">
    <property type="entry name" value="SRPBCC_CalC_Aha1-like_9"/>
    <property type="match status" value="1"/>
</dbReference>
<evidence type="ECO:0000313" key="4">
    <source>
        <dbReference type="EMBL" id="MTD14808.1"/>
    </source>
</evidence>
<dbReference type="AlphaFoldDB" id="A0A7K1FL21"/>
<feature type="domain" description="Activator of Hsp90 ATPase homologue 1/2-like C-terminal" evidence="3">
    <location>
        <begin position="39"/>
        <end position="169"/>
    </location>
</feature>
<dbReference type="Pfam" id="PF08327">
    <property type="entry name" value="AHSA1"/>
    <property type="match status" value="1"/>
</dbReference>
<evidence type="ECO:0000256" key="1">
    <source>
        <dbReference type="ARBA" id="ARBA00006817"/>
    </source>
</evidence>
<protein>
    <submittedName>
        <fullName evidence="4">ATPase</fullName>
    </submittedName>
</protein>
<evidence type="ECO:0000313" key="5">
    <source>
        <dbReference type="Proteomes" id="UP000460221"/>
    </source>
</evidence>
<comment type="similarity">
    <text evidence="1">Belongs to the AHA1 family.</text>
</comment>
<evidence type="ECO:0000259" key="3">
    <source>
        <dbReference type="Pfam" id="PF08327"/>
    </source>
</evidence>
<name>A0A7K1FL21_9ACTN</name>
<dbReference type="Proteomes" id="UP000460221">
    <property type="component" value="Unassembled WGS sequence"/>
</dbReference>
<dbReference type="InterPro" id="IPR023393">
    <property type="entry name" value="START-like_dom_sf"/>
</dbReference>
<dbReference type="InterPro" id="IPR013538">
    <property type="entry name" value="ASHA1/2-like_C"/>
</dbReference>
<organism evidence="4 5">
    <name type="scientific">Nakamurella alba</name>
    <dbReference type="NCBI Taxonomy" id="2665158"/>
    <lineage>
        <taxon>Bacteria</taxon>
        <taxon>Bacillati</taxon>
        <taxon>Actinomycetota</taxon>
        <taxon>Actinomycetes</taxon>
        <taxon>Nakamurellales</taxon>
        <taxon>Nakamurellaceae</taxon>
        <taxon>Nakamurella</taxon>
    </lineage>
</organism>
<feature type="region of interest" description="Disordered" evidence="2">
    <location>
        <begin position="1"/>
        <end position="24"/>
    </location>
</feature>
<reference evidence="4 5" key="1">
    <citation type="submission" date="2019-11" db="EMBL/GenBank/DDBJ databases">
        <authorList>
            <person name="Jiang L.-Q."/>
        </authorList>
    </citation>
    <scope>NUCLEOTIDE SEQUENCE [LARGE SCALE GENOMIC DNA]</scope>
    <source>
        <strain evidence="4 5">YIM 132087</strain>
    </source>
</reference>